<feature type="transmembrane region" description="Helical" evidence="1">
    <location>
        <begin position="205"/>
        <end position="222"/>
    </location>
</feature>
<name>A0A8J7AMA2_9CYAN</name>
<feature type="transmembrane region" description="Helical" evidence="1">
    <location>
        <begin position="229"/>
        <end position="254"/>
    </location>
</feature>
<accession>A0A8J7AMA2</accession>
<dbReference type="AlphaFoldDB" id="A0A8J7AMA2"/>
<reference evidence="2" key="1">
    <citation type="submission" date="2020-10" db="EMBL/GenBank/DDBJ databases">
        <authorList>
            <person name="Castelo-Branco R."/>
            <person name="Eusebio N."/>
            <person name="Adriana R."/>
            <person name="Vieira A."/>
            <person name="Brugerolle De Fraissinette N."/>
            <person name="Rezende De Castro R."/>
            <person name="Schneider M.P."/>
            <person name="Vasconcelos V."/>
            <person name="Leao P.N."/>
        </authorList>
    </citation>
    <scope>NUCLEOTIDE SEQUENCE</scope>
    <source>
        <strain evidence="2">LEGE 07310</strain>
    </source>
</reference>
<keyword evidence="1" id="KW-1133">Transmembrane helix</keyword>
<dbReference type="EMBL" id="JADEXG010000010">
    <property type="protein sequence ID" value="MBE9076876.1"/>
    <property type="molecule type" value="Genomic_DNA"/>
</dbReference>
<evidence type="ECO:0000256" key="1">
    <source>
        <dbReference type="SAM" id="Phobius"/>
    </source>
</evidence>
<dbReference type="InterPro" id="IPR021468">
    <property type="entry name" value="DUF3120"/>
</dbReference>
<dbReference type="Pfam" id="PF11318">
    <property type="entry name" value="DUF3120"/>
    <property type="match status" value="1"/>
</dbReference>
<keyword evidence="1" id="KW-0472">Membrane</keyword>
<feature type="transmembrane region" description="Helical" evidence="1">
    <location>
        <begin position="75"/>
        <end position="92"/>
    </location>
</feature>
<evidence type="ECO:0000313" key="2">
    <source>
        <dbReference type="EMBL" id="MBE9076876.1"/>
    </source>
</evidence>
<protein>
    <submittedName>
        <fullName evidence="2">DUF3120 domain-containing protein</fullName>
    </submittedName>
</protein>
<organism evidence="2 3">
    <name type="scientific">Vasconcelosia minhoensis LEGE 07310</name>
    <dbReference type="NCBI Taxonomy" id="915328"/>
    <lineage>
        <taxon>Bacteria</taxon>
        <taxon>Bacillati</taxon>
        <taxon>Cyanobacteriota</taxon>
        <taxon>Cyanophyceae</taxon>
        <taxon>Nodosilineales</taxon>
        <taxon>Cymatolegaceae</taxon>
        <taxon>Vasconcelosia</taxon>
        <taxon>Vasconcelosia minhoensis</taxon>
    </lineage>
</organism>
<feature type="transmembrane region" description="Helical" evidence="1">
    <location>
        <begin position="153"/>
        <end position="172"/>
    </location>
</feature>
<feature type="transmembrane region" description="Helical" evidence="1">
    <location>
        <begin position="51"/>
        <end position="69"/>
    </location>
</feature>
<feature type="transmembrane region" description="Helical" evidence="1">
    <location>
        <begin position="126"/>
        <end position="144"/>
    </location>
</feature>
<proteinExistence type="predicted"/>
<keyword evidence="1" id="KW-0812">Transmembrane</keyword>
<evidence type="ECO:0000313" key="3">
    <source>
        <dbReference type="Proteomes" id="UP000636505"/>
    </source>
</evidence>
<sequence>MRVILTIVNLKLRKALLLEPPQLDLPDPPSSLQPCEWRLEVTQSTEPRLKAFWVSAFLVAVPVFAQAPLVRLFPWTSLLLSGIWLLGGWQLLRSPRLRFWGDLLIGFGWSWLAGSVYWGWFRWEPYVHLPIEAIALPAVALLLLRNRAQIGSFFYLGSLLGTVITDLYFYWVDLIPYWRQVMSVPPAEAGSVLHAALGQMQTLPGVSRAAVLLALLLALGILPMQSKRAIWWSFSGAILSTILVDSLFFAAAVLA</sequence>
<feature type="transmembrane region" description="Helical" evidence="1">
    <location>
        <begin position="99"/>
        <end position="120"/>
    </location>
</feature>
<dbReference type="Proteomes" id="UP000636505">
    <property type="component" value="Unassembled WGS sequence"/>
</dbReference>
<comment type="caution">
    <text evidence="2">The sequence shown here is derived from an EMBL/GenBank/DDBJ whole genome shotgun (WGS) entry which is preliminary data.</text>
</comment>
<gene>
    <name evidence="2" type="ORF">IQ241_06140</name>
</gene>
<keyword evidence="3" id="KW-1185">Reference proteome</keyword>